<dbReference type="AlphaFoldDB" id="A0A975B807"/>
<reference evidence="3" key="1">
    <citation type="journal article" date="2021" name="Microb. Physiol.">
        <title>Proteogenomic Insights into the Physiology of Marine, Sulfate-Reducing, Filamentous Desulfonema limicola and Desulfonema magnum.</title>
        <authorList>
            <person name="Schnaars V."/>
            <person name="Wohlbrand L."/>
            <person name="Scheve S."/>
            <person name="Hinrichs C."/>
            <person name="Reinhardt R."/>
            <person name="Rabus R."/>
        </authorList>
    </citation>
    <scope>NUCLEOTIDE SEQUENCE</scope>
    <source>
        <strain evidence="3">5ac10</strain>
    </source>
</reference>
<proteinExistence type="predicted"/>
<dbReference type="RefSeq" id="WP_207692168.1">
    <property type="nucleotide sequence ID" value="NZ_CP061799.1"/>
</dbReference>
<protein>
    <submittedName>
        <fullName evidence="3">Alpha-beta barrel containing sulfiredoxin superfamily protein</fullName>
    </submittedName>
</protein>
<feature type="domain" description="Transcription regulator AsnC/Lrp ligand binding" evidence="1">
    <location>
        <begin position="274"/>
        <end position="347"/>
    </location>
</feature>
<dbReference type="InterPro" id="IPR003115">
    <property type="entry name" value="ParB_N"/>
</dbReference>
<dbReference type="Gene3D" id="3.90.1530.10">
    <property type="entry name" value="Conserved hypothetical protein from pyrococcus furiosus pfu- 392566-001, ParB domain"/>
    <property type="match status" value="1"/>
</dbReference>
<dbReference type="InterPro" id="IPR019887">
    <property type="entry name" value="Tscrpt_reg_AsnC/Lrp_C"/>
</dbReference>
<dbReference type="SUPFAM" id="SSF110849">
    <property type="entry name" value="ParB/Sulfiredoxin"/>
    <property type="match status" value="1"/>
</dbReference>
<evidence type="ECO:0000313" key="4">
    <source>
        <dbReference type="Proteomes" id="UP000663720"/>
    </source>
</evidence>
<dbReference type="Proteomes" id="UP000663720">
    <property type="component" value="Chromosome"/>
</dbReference>
<evidence type="ECO:0000259" key="2">
    <source>
        <dbReference type="Pfam" id="PF02195"/>
    </source>
</evidence>
<sequence>MTNRIAAVWKSWRNKNKLKSFKENQLVEEAYDARDLGIKTIELSRIVGSVGRYLDFDSRFRLKTDLPSERMERVKKAMLEGKSLPPVALYQIKDEYYIMDGNHRVAAAKALGRKTINAHILEFLPSRKTLENVLYLEKNDFIEKTGLKFPIEITEVGQYSYLLEQIKEHQQSLEKVNKTQLPFQTAAKDWYQTIYCPFIEIIERSRLSAAFSRRTTADLYAYISYHQWEKGRKRSYGIGLDQIIPKNMEEFRAQIAEKQGFEFPEMKRLITAFVFIHVKAGQEHRIMEKIFKLEEVKELYDVPGDFDLFAKIVMERDWLSSDSEVIGFFVYNNIRQISDVIKTQTLIPISSKRK</sequence>
<dbReference type="Pfam" id="PF02195">
    <property type="entry name" value="ParB_N"/>
    <property type="match status" value="1"/>
</dbReference>
<evidence type="ECO:0000259" key="1">
    <source>
        <dbReference type="Pfam" id="PF01037"/>
    </source>
</evidence>
<dbReference type="Pfam" id="PF01037">
    <property type="entry name" value="AsnC_trans_reg"/>
    <property type="match status" value="1"/>
</dbReference>
<feature type="domain" description="ParB-like N-terminal" evidence="2">
    <location>
        <begin position="63"/>
        <end position="130"/>
    </location>
</feature>
<name>A0A975B807_9BACT</name>
<dbReference type="SUPFAM" id="SSF54909">
    <property type="entry name" value="Dimeric alpha+beta barrel"/>
    <property type="match status" value="1"/>
</dbReference>
<dbReference type="KEGG" id="dli:dnl_28280"/>
<accession>A0A975B807</accession>
<dbReference type="InterPro" id="IPR011008">
    <property type="entry name" value="Dimeric_a/b-barrel"/>
</dbReference>
<evidence type="ECO:0000313" key="3">
    <source>
        <dbReference type="EMBL" id="QTA80523.1"/>
    </source>
</evidence>
<dbReference type="Gene3D" id="3.30.70.920">
    <property type="match status" value="1"/>
</dbReference>
<dbReference type="InterPro" id="IPR036086">
    <property type="entry name" value="ParB/Sulfiredoxin_sf"/>
</dbReference>
<gene>
    <name evidence="3" type="ORF">dnl_28280</name>
</gene>
<organism evidence="3 4">
    <name type="scientific">Desulfonema limicola</name>
    <dbReference type="NCBI Taxonomy" id="45656"/>
    <lineage>
        <taxon>Bacteria</taxon>
        <taxon>Pseudomonadati</taxon>
        <taxon>Thermodesulfobacteriota</taxon>
        <taxon>Desulfobacteria</taxon>
        <taxon>Desulfobacterales</taxon>
        <taxon>Desulfococcaceae</taxon>
        <taxon>Desulfonema</taxon>
    </lineage>
</organism>
<keyword evidence="4" id="KW-1185">Reference proteome</keyword>
<dbReference type="EMBL" id="CP061799">
    <property type="protein sequence ID" value="QTA80523.1"/>
    <property type="molecule type" value="Genomic_DNA"/>
</dbReference>